<organism evidence="1 2">
    <name type="scientific">Phytohabitans houttuyneae</name>
    <dbReference type="NCBI Taxonomy" id="1076126"/>
    <lineage>
        <taxon>Bacteria</taxon>
        <taxon>Bacillati</taxon>
        <taxon>Actinomycetota</taxon>
        <taxon>Actinomycetes</taxon>
        <taxon>Micromonosporales</taxon>
        <taxon>Micromonosporaceae</taxon>
    </lineage>
</organism>
<evidence type="ECO:0000313" key="2">
    <source>
        <dbReference type="Proteomes" id="UP000482800"/>
    </source>
</evidence>
<comment type="caution">
    <text evidence="1">The sequence shown here is derived from an EMBL/GenBank/DDBJ whole genome shotgun (WGS) entry which is preliminary data.</text>
</comment>
<dbReference type="Proteomes" id="UP000482800">
    <property type="component" value="Unassembled WGS sequence"/>
</dbReference>
<evidence type="ECO:0000313" key="1">
    <source>
        <dbReference type="EMBL" id="GFJ81903.1"/>
    </source>
</evidence>
<dbReference type="EMBL" id="BLPF01000002">
    <property type="protein sequence ID" value="GFJ81903.1"/>
    <property type="molecule type" value="Genomic_DNA"/>
</dbReference>
<dbReference type="RefSeq" id="WP_173061701.1">
    <property type="nucleotide sequence ID" value="NZ_BAABGO010000052.1"/>
</dbReference>
<reference evidence="1 2" key="1">
    <citation type="submission" date="2020-03" db="EMBL/GenBank/DDBJ databases">
        <title>Whole genome shotgun sequence of Phytohabitans houttuyneae NBRC 108639.</title>
        <authorList>
            <person name="Komaki H."/>
            <person name="Tamura T."/>
        </authorList>
    </citation>
    <scope>NUCLEOTIDE SEQUENCE [LARGE SCALE GENOMIC DNA]</scope>
    <source>
        <strain evidence="1 2">NBRC 108639</strain>
    </source>
</reference>
<sequence>MPAAMTPAQSAAWEACRAIDTGLLPALHRPEVDRAEVRSHLGALGLRIVRHRSGWGEHGAMLVVALHCAMGLYGRGEHADLAGLMQDVSERLYRLSITSTGDDRPPSGGGAPP</sequence>
<dbReference type="AlphaFoldDB" id="A0A6V8K9M1"/>
<keyword evidence="2" id="KW-1185">Reference proteome</keyword>
<proteinExistence type="predicted"/>
<gene>
    <name evidence="1" type="ORF">Phou_060830</name>
</gene>
<reference evidence="1 2" key="2">
    <citation type="submission" date="2020-03" db="EMBL/GenBank/DDBJ databases">
        <authorList>
            <person name="Ichikawa N."/>
            <person name="Kimura A."/>
            <person name="Kitahashi Y."/>
            <person name="Uohara A."/>
        </authorList>
    </citation>
    <scope>NUCLEOTIDE SEQUENCE [LARGE SCALE GENOMIC DNA]</scope>
    <source>
        <strain evidence="1 2">NBRC 108639</strain>
    </source>
</reference>
<name>A0A6V8K9M1_9ACTN</name>
<protein>
    <submittedName>
        <fullName evidence="1">Uncharacterized protein</fullName>
    </submittedName>
</protein>
<accession>A0A6V8K9M1</accession>